<organism evidence="1">
    <name type="scientific">marine metagenome</name>
    <dbReference type="NCBI Taxonomy" id="408172"/>
    <lineage>
        <taxon>unclassified sequences</taxon>
        <taxon>metagenomes</taxon>
        <taxon>ecological metagenomes</taxon>
    </lineage>
</organism>
<protein>
    <submittedName>
        <fullName evidence="1">Uncharacterized protein</fullName>
    </submittedName>
</protein>
<gene>
    <name evidence="1" type="ORF">METZ01_LOCUS263255</name>
</gene>
<dbReference type="AlphaFoldDB" id="A0A382JIB0"/>
<proteinExistence type="predicted"/>
<accession>A0A382JIB0</accession>
<reference evidence="1" key="1">
    <citation type="submission" date="2018-05" db="EMBL/GenBank/DDBJ databases">
        <authorList>
            <person name="Lanie J.A."/>
            <person name="Ng W.-L."/>
            <person name="Kazmierczak K.M."/>
            <person name="Andrzejewski T.M."/>
            <person name="Davidsen T.M."/>
            <person name="Wayne K.J."/>
            <person name="Tettelin H."/>
            <person name="Glass J.I."/>
            <person name="Rusch D."/>
            <person name="Podicherti R."/>
            <person name="Tsui H.-C.T."/>
            <person name="Winkler M.E."/>
        </authorList>
    </citation>
    <scope>NUCLEOTIDE SEQUENCE</scope>
</reference>
<name>A0A382JIB0_9ZZZZ</name>
<sequence>MGRENLGSKVKNMAILQSKRISKIIEKEGGCNALNGQLVNTCQSVKADTITKIELPITLEYIQHLRSYVKKQEKF</sequence>
<dbReference type="EMBL" id="UINC01073769">
    <property type="protein sequence ID" value="SVC10401.1"/>
    <property type="molecule type" value="Genomic_DNA"/>
</dbReference>
<evidence type="ECO:0000313" key="1">
    <source>
        <dbReference type="EMBL" id="SVC10401.1"/>
    </source>
</evidence>